<dbReference type="InterPro" id="IPR021508">
    <property type="entry name" value="Gp17-like"/>
</dbReference>
<accession>A0A6M7U531</accession>
<evidence type="ECO:0000313" key="2">
    <source>
        <dbReference type="Proteomes" id="UP000093737"/>
    </source>
</evidence>
<gene>
    <name evidence="1" type="ORF">A8145_06185</name>
</gene>
<dbReference type="EMBL" id="LYTK01000001">
    <property type="protein sequence ID" value="OBQ72395.1"/>
    <property type="molecule type" value="Genomic_DNA"/>
</dbReference>
<evidence type="ECO:0000313" key="1">
    <source>
        <dbReference type="EMBL" id="OBQ72395.1"/>
    </source>
</evidence>
<organism evidence="1 2">
    <name type="scientific">Rhizobium loti</name>
    <name type="common">Mesorhizobium loti</name>
    <dbReference type="NCBI Taxonomy" id="381"/>
    <lineage>
        <taxon>Bacteria</taxon>
        <taxon>Pseudomonadati</taxon>
        <taxon>Pseudomonadota</taxon>
        <taxon>Alphaproteobacteria</taxon>
        <taxon>Hyphomicrobiales</taxon>
        <taxon>Phyllobacteriaceae</taxon>
        <taxon>Mesorhizobium</taxon>
    </lineage>
</organism>
<dbReference type="Gene3D" id="3.30.2000.30">
    <property type="match status" value="1"/>
</dbReference>
<reference evidence="1 2" key="1">
    <citation type="submission" date="2016-05" db="EMBL/GenBank/DDBJ databases">
        <authorList>
            <person name="Ramsay J.P."/>
        </authorList>
    </citation>
    <scope>NUCLEOTIDE SEQUENCE [LARGE SCALE GENOMIC DNA]</scope>
    <source>
        <strain evidence="1 2">NZP2042</strain>
    </source>
</reference>
<sequence>MIGAEVQRAFFAALDGATDAGANVFDQVPPSNPFPRITIGDEQLLDDGNTCQDGWEVFSDVHCWSRPDNGSKVEVKTLAGQVVDAVRAITTISGFSLVSIEHQTTRVFRDPDGLTEHAVVSFRALIDPA</sequence>
<dbReference type="Pfam" id="PF11367">
    <property type="entry name" value="Tail_completion_gp17"/>
    <property type="match status" value="1"/>
</dbReference>
<protein>
    <submittedName>
        <fullName evidence="1">Uncharacterized protein</fullName>
    </submittedName>
</protein>
<dbReference type="AlphaFoldDB" id="A0A6M7U531"/>
<dbReference type="InterPro" id="IPR053745">
    <property type="entry name" value="Viral_Tail_Comp_sf"/>
</dbReference>
<proteinExistence type="predicted"/>
<name>A0A6M7U531_RHILI</name>
<dbReference type="Proteomes" id="UP000093737">
    <property type="component" value="Unassembled WGS sequence"/>
</dbReference>
<dbReference type="RefSeq" id="WP_065005043.1">
    <property type="nucleotide sequence ID" value="NZ_CP033334.1"/>
</dbReference>
<comment type="caution">
    <text evidence="1">The sequence shown here is derived from an EMBL/GenBank/DDBJ whole genome shotgun (WGS) entry which is preliminary data.</text>
</comment>